<proteinExistence type="predicted"/>
<dbReference type="Proteomes" id="UP001301653">
    <property type="component" value="Unassembled WGS sequence"/>
</dbReference>
<reference evidence="2 3" key="1">
    <citation type="submission" date="2023-12" db="EMBL/GenBank/DDBJ databases">
        <title>Stenotrophomonas guangdongensis sp. nov., isolated from wilted pepper plants (Capsicum annuum).</title>
        <authorList>
            <person name="Qiu M."/>
            <person name="Li Y."/>
            <person name="Liu Q."/>
            <person name="Zhang X."/>
            <person name="Huang Y."/>
            <person name="Guo R."/>
            <person name="Hu M."/>
            <person name="Zhou J."/>
            <person name="Zhou X."/>
        </authorList>
    </citation>
    <scope>NUCLEOTIDE SEQUENCE [LARGE SCALE GENOMIC DNA]</scope>
    <source>
        <strain evidence="2 3">MH1</strain>
    </source>
</reference>
<dbReference type="PROSITE" id="PS51186">
    <property type="entry name" value="GNAT"/>
    <property type="match status" value="1"/>
</dbReference>
<dbReference type="PANTHER" id="PTHR43792:SF1">
    <property type="entry name" value="N-ACETYLTRANSFERASE DOMAIN-CONTAINING PROTEIN"/>
    <property type="match status" value="1"/>
</dbReference>
<dbReference type="InterPro" id="IPR016181">
    <property type="entry name" value="Acyl_CoA_acyltransferase"/>
</dbReference>
<evidence type="ECO:0000259" key="1">
    <source>
        <dbReference type="PROSITE" id="PS51186"/>
    </source>
</evidence>
<dbReference type="SUPFAM" id="SSF55729">
    <property type="entry name" value="Acyl-CoA N-acyltransferases (Nat)"/>
    <property type="match status" value="1"/>
</dbReference>
<feature type="domain" description="N-acetyltransferase" evidence="1">
    <location>
        <begin position="11"/>
        <end position="173"/>
    </location>
</feature>
<gene>
    <name evidence="2" type="ORF">VA603_11155</name>
</gene>
<dbReference type="InterPro" id="IPR000182">
    <property type="entry name" value="GNAT_dom"/>
</dbReference>
<evidence type="ECO:0000313" key="2">
    <source>
        <dbReference type="EMBL" id="MEA5668093.1"/>
    </source>
</evidence>
<organism evidence="2 3">
    <name type="scientific">Stenotrophomonas capsici</name>
    <dbReference type="NCBI Taxonomy" id="3110230"/>
    <lineage>
        <taxon>Bacteria</taxon>
        <taxon>Pseudomonadati</taxon>
        <taxon>Pseudomonadota</taxon>
        <taxon>Gammaproteobacteria</taxon>
        <taxon>Lysobacterales</taxon>
        <taxon>Lysobacteraceae</taxon>
        <taxon>Stenotrophomonas</taxon>
    </lineage>
</organism>
<name>A0ABU5V5I7_9GAMM</name>
<dbReference type="Pfam" id="PF13302">
    <property type="entry name" value="Acetyltransf_3"/>
    <property type="match status" value="1"/>
</dbReference>
<dbReference type="InterPro" id="IPR051531">
    <property type="entry name" value="N-acetyltransferase"/>
</dbReference>
<comment type="caution">
    <text evidence="2">The sequence shown here is derived from an EMBL/GenBank/DDBJ whole genome shotgun (WGS) entry which is preliminary data.</text>
</comment>
<keyword evidence="3" id="KW-1185">Reference proteome</keyword>
<sequence length="176" mass="19118">MPQPLIQTERLTLRLLRDDDTDAAGMLALLNEPGFHQYIGDRGVRTQEQARDYIRKGPFASYVANGFGMYVIERREDGAWMGNAGLVRRDGLAHVDVGYALLGEFGGRGYALEAARAVVAYARDALRIGTLCAIVSKGNARSVALLEKLGFVADGVVTLPGKDEELFLFLLAEGAD</sequence>
<protein>
    <submittedName>
        <fullName evidence="2">GNAT family N-acetyltransferase</fullName>
    </submittedName>
</protein>
<dbReference type="EMBL" id="JAYFUH010000186">
    <property type="protein sequence ID" value="MEA5668093.1"/>
    <property type="molecule type" value="Genomic_DNA"/>
</dbReference>
<dbReference type="Gene3D" id="3.40.630.30">
    <property type="match status" value="1"/>
</dbReference>
<dbReference type="RefSeq" id="WP_323438874.1">
    <property type="nucleotide sequence ID" value="NZ_JAYFUH010000186.1"/>
</dbReference>
<accession>A0ABU5V5I7</accession>
<evidence type="ECO:0000313" key="3">
    <source>
        <dbReference type="Proteomes" id="UP001301653"/>
    </source>
</evidence>
<dbReference type="PANTHER" id="PTHR43792">
    <property type="entry name" value="GNAT FAMILY, PUTATIVE (AFU_ORTHOLOGUE AFUA_3G00765)-RELATED-RELATED"/>
    <property type="match status" value="1"/>
</dbReference>